<sequence length="256" mass="28151">MNVVAEMLLTEPAPLAIWVTLLLAATLSVLALAGVDGVRDPHLVVLDAVPYLRRRREQRARRRRDAEHAVRYADELVVAAGRAARVASQWREHCRQSEEHTATAWQEWQDAEQRLAVLRAASAFAMPAARTPAEYADRERFLHRALGAAVDRGDLPAGAAAEALAGHGGWNPWLHPVEQERAVQQAVAAHRRALHQRAVMAEKAARHDARLAVATRDSLRQETAVAVVRAGAVRHLAPALRHRPASRSRRAVLAPA</sequence>
<dbReference type="RefSeq" id="WP_212988427.1">
    <property type="nucleotide sequence ID" value="NZ_BAABEA010000019.1"/>
</dbReference>
<accession>A0A919S8G4</accession>
<dbReference type="Proteomes" id="UP000681340">
    <property type="component" value="Unassembled WGS sequence"/>
</dbReference>
<keyword evidence="1" id="KW-1133">Transmembrane helix</keyword>
<organism evidence="2 3">
    <name type="scientific">Actinoplanes auranticolor</name>
    <dbReference type="NCBI Taxonomy" id="47988"/>
    <lineage>
        <taxon>Bacteria</taxon>
        <taxon>Bacillati</taxon>
        <taxon>Actinomycetota</taxon>
        <taxon>Actinomycetes</taxon>
        <taxon>Micromonosporales</taxon>
        <taxon>Micromonosporaceae</taxon>
        <taxon>Actinoplanes</taxon>
    </lineage>
</organism>
<gene>
    <name evidence="2" type="ORF">Aau02nite_23890</name>
</gene>
<proteinExistence type="predicted"/>
<name>A0A919S8G4_9ACTN</name>
<keyword evidence="1" id="KW-0812">Transmembrane</keyword>
<reference evidence="2" key="1">
    <citation type="submission" date="2021-03" db="EMBL/GenBank/DDBJ databases">
        <title>Whole genome shotgun sequence of Actinoplanes auranticolor NBRC 12245.</title>
        <authorList>
            <person name="Komaki H."/>
            <person name="Tamura T."/>
        </authorList>
    </citation>
    <scope>NUCLEOTIDE SEQUENCE</scope>
    <source>
        <strain evidence="2">NBRC 12245</strain>
    </source>
</reference>
<dbReference type="AlphaFoldDB" id="A0A919S8G4"/>
<comment type="caution">
    <text evidence="2">The sequence shown here is derived from an EMBL/GenBank/DDBJ whole genome shotgun (WGS) entry which is preliminary data.</text>
</comment>
<dbReference type="EMBL" id="BOQL01000021">
    <property type="protein sequence ID" value="GIM66663.1"/>
    <property type="molecule type" value="Genomic_DNA"/>
</dbReference>
<evidence type="ECO:0000313" key="3">
    <source>
        <dbReference type="Proteomes" id="UP000681340"/>
    </source>
</evidence>
<protein>
    <submittedName>
        <fullName evidence="2">Uncharacterized protein</fullName>
    </submittedName>
</protein>
<evidence type="ECO:0000313" key="2">
    <source>
        <dbReference type="EMBL" id="GIM66663.1"/>
    </source>
</evidence>
<keyword evidence="3" id="KW-1185">Reference proteome</keyword>
<keyword evidence="1" id="KW-0472">Membrane</keyword>
<evidence type="ECO:0000256" key="1">
    <source>
        <dbReference type="SAM" id="Phobius"/>
    </source>
</evidence>
<feature type="transmembrane region" description="Helical" evidence="1">
    <location>
        <begin position="15"/>
        <end position="35"/>
    </location>
</feature>